<comment type="subcellular location">
    <subcellularLocation>
        <location evidence="2">Endomembrane system</location>
    </subcellularLocation>
</comment>
<dbReference type="GO" id="GO:0008270">
    <property type="term" value="F:zinc ion binding"/>
    <property type="evidence" value="ECO:0007669"/>
    <property type="project" value="UniProtKB-KW"/>
</dbReference>
<evidence type="ECO:0000256" key="9">
    <source>
        <dbReference type="ARBA" id="ARBA00022833"/>
    </source>
</evidence>
<evidence type="ECO:0000256" key="12">
    <source>
        <dbReference type="SAM" id="MobiDB-lite"/>
    </source>
</evidence>
<evidence type="ECO:0000259" key="13">
    <source>
        <dbReference type="PROSITE" id="PS50089"/>
    </source>
</evidence>
<organism evidence="14 15">
    <name type="scientific">Acaulospora morrowiae</name>
    <dbReference type="NCBI Taxonomy" id="94023"/>
    <lineage>
        <taxon>Eukaryota</taxon>
        <taxon>Fungi</taxon>
        <taxon>Fungi incertae sedis</taxon>
        <taxon>Mucoromycota</taxon>
        <taxon>Glomeromycotina</taxon>
        <taxon>Glomeromycetes</taxon>
        <taxon>Diversisporales</taxon>
        <taxon>Acaulosporaceae</taxon>
        <taxon>Acaulospora</taxon>
    </lineage>
</organism>
<feature type="compositionally biased region" description="Polar residues" evidence="12">
    <location>
        <begin position="27"/>
        <end position="53"/>
    </location>
</feature>
<dbReference type="InterPro" id="IPR013083">
    <property type="entry name" value="Znf_RING/FYVE/PHD"/>
</dbReference>
<feature type="non-terminal residue" evidence="14">
    <location>
        <position position="154"/>
    </location>
</feature>
<keyword evidence="5" id="KW-0808">Transferase</keyword>
<evidence type="ECO:0000256" key="5">
    <source>
        <dbReference type="ARBA" id="ARBA00022679"/>
    </source>
</evidence>
<comment type="pathway">
    <text evidence="3">Protein modification; protein ubiquitination.</text>
</comment>
<dbReference type="CDD" id="cd16534">
    <property type="entry name" value="RING-HC_RNF5-like"/>
    <property type="match status" value="1"/>
</dbReference>
<sequence>MNGKTNGDQLESTNNNIIEQDRGGLVQDNSNSNTQVVNPQTENAECENSNESQFLKDASGMRRRRISSIHIPPKLSKSANSSSESSMSSTSAGEGSSGTKSINNSTNINGASEYECNICFDTASSPVLTLCGHLFCWPCLHQWLEAQAQNPLCP</sequence>
<reference evidence="14" key="1">
    <citation type="submission" date="2021-06" db="EMBL/GenBank/DDBJ databases">
        <authorList>
            <person name="Kallberg Y."/>
            <person name="Tangrot J."/>
            <person name="Rosling A."/>
        </authorList>
    </citation>
    <scope>NUCLEOTIDE SEQUENCE</scope>
    <source>
        <strain evidence="14">CL551</strain>
    </source>
</reference>
<evidence type="ECO:0000256" key="2">
    <source>
        <dbReference type="ARBA" id="ARBA00004308"/>
    </source>
</evidence>
<dbReference type="EC" id="2.3.2.27" evidence="4"/>
<feature type="compositionally biased region" description="Polar residues" evidence="12">
    <location>
        <begin position="1"/>
        <end position="18"/>
    </location>
</feature>
<gene>
    <name evidence="14" type="ORF">AMORRO_LOCUS16219</name>
</gene>
<name>A0A9N9NVT1_9GLOM</name>
<proteinExistence type="predicted"/>
<protein>
    <recommendedName>
        <fullName evidence="4">RING-type E3 ubiquitin transferase</fullName>
        <ecNumber evidence="4">2.3.2.27</ecNumber>
    </recommendedName>
</protein>
<feature type="compositionally biased region" description="Low complexity" evidence="12">
    <location>
        <begin position="76"/>
        <end position="101"/>
    </location>
</feature>
<comment type="catalytic activity">
    <reaction evidence="1">
        <text>S-ubiquitinyl-[E2 ubiquitin-conjugating enzyme]-L-cysteine + [acceptor protein]-L-lysine = [E2 ubiquitin-conjugating enzyme]-L-cysteine + N(6)-ubiquitinyl-[acceptor protein]-L-lysine.</text>
        <dbReference type="EC" id="2.3.2.27"/>
    </reaction>
</comment>
<evidence type="ECO:0000256" key="1">
    <source>
        <dbReference type="ARBA" id="ARBA00000900"/>
    </source>
</evidence>
<evidence type="ECO:0000256" key="3">
    <source>
        <dbReference type="ARBA" id="ARBA00004906"/>
    </source>
</evidence>
<dbReference type="InterPro" id="IPR017907">
    <property type="entry name" value="Znf_RING_CS"/>
</dbReference>
<evidence type="ECO:0000256" key="10">
    <source>
        <dbReference type="ARBA" id="ARBA00023136"/>
    </source>
</evidence>
<dbReference type="OrthoDB" id="6270329at2759"/>
<dbReference type="GO" id="GO:0061630">
    <property type="term" value="F:ubiquitin protein ligase activity"/>
    <property type="evidence" value="ECO:0007669"/>
    <property type="project" value="UniProtKB-EC"/>
</dbReference>
<dbReference type="EMBL" id="CAJVPV010043201">
    <property type="protein sequence ID" value="CAG8765284.1"/>
    <property type="molecule type" value="Genomic_DNA"/>
</dbReference>
<keyword evidence="15" id="KW-1185">Reference proteome</keyword>
<dbReference type="Pfam" id="PF13923">
    <property type="entry name" value="zf-C3HC4_2"/>
    <property type="match status" value="1"/>
</dbReference>
<dbReference type="Proteomes" id="UP000789342">
    <property type="component" value="Unassembled WGS sequence"/>
</dbReference>
<keyword evidence="10" id="KW-0472">Membrane</keyword>
<dbReference type="GO" id="GO:0005783">
    <property type="term" value="C:endoplasmic reticulum"/>
    <property type="evidence" value="ECO:0007669"/>
    <property type="project" value="InterPro"/>
</dbReference>
<keyword evidence="8" id="KW-0833">Ubl conjugation pathway</keyword>
<dbReference type="InterPro" id="IPR001841">
    <property type="entry name" value="Znf_RING"/>
</dbReference>
<evidence type="ECO:0000256" key="7">
    <source>
        <dbReference type="ARBA" id="ARBA00022771"/>
    </source>
</evidence>
<evidence type="ECO:0000256" key="6">
    <source>
        <dbReference type="ARBA" id="ARBA00022723"/>
    </source>
</evidence>
<dbReference type="SMART" id="SM00184">
    <property type="entry name" value="RING"/>
    <property type="match status" value="1"/>
</dbReference>
<dbReference type="PROSITE" id="PS00518">
    <property type="entry name" value="ZF_RING_1"/>
    <property type="match status" value="1"/>
</dbReference>
<evidence type="ECO:0000313" key="14">
    <source>
        <dbReference type="EMBL" id="CAG8765284.1"/>
    </source>
</evidence>
<dbReference type="PANTHER" id="PTHR12313">
    <property type="entry name" value="E3 UBIQUITIN-PROTEIN LIGASE RNF5-RELATED"/>
    <property type="match status" value="1"/>
</dbReference>
<evidence type="ECO:0000256" key="11">
    <source>
        <dbReference type="PROSITE-ProRule" id="PRU00175"/>
    </source>
</evidence>
<comment type="caution">
    <text evidence="14">The sequence shown here is derived from an EMBL/GenBank/DDBJ whole genome shotgun (WGS) entry which is preliminary data.</text>
</comment>
<keyword evidence="9" id="KW-0862">Zinc</keyword>
<dbReference type="SUPFAM" id="SSF57850">
    <property type="entry name" value="RING/U-box"/>
    <property type="match status" value="1"/>
</dbReference>
<keyword evidence="7 11" id="KW-0863">Zinc-finger</keyword>
<accession>A0A9N9NVT1</accession>
<keyword evidence="6" id="KW-0479">Metal-binding</keyword>
<feature type="region of interest" description="Disordered" evidence="12">
    <location>
        <begin position="1"/>
        <end position="104"/>
    </location>
</feature>
<evidence type="ECO:0000256" key="8">
    <source>
        <dbReference type="ARBA" id="ARBA00022786"/>
    </source>
</evidence>
<dbReference type="AlphaFoldDB" id="A0A9N9NVT1"/>
<dbReference type="PROSITE" id="PS50089">
    <property type="entry name" value="ZF_RING_2"/>
    <property type="match status" value="1"/>
</dbReference>
<dbReference type="InterPro" id="IPR045103">
    <property type="entry name" value="RNF5/RNF185-like"/>
</dbReference>
<dbReference type="Gene3D" id="3.30.40.10">
    <property type="entry name" value="Zinc/RING finger domain, C3HC4 (zinc finger)"/>
    <property type="match status" value="1"/>
</dbReference>
<feature type="domain" description="RING-type" evidence="13">
    <location>
        <begin position="116"/>
        <end position="154"/>
    </location>
</feature>
<evidence type="ECO:0000256" key="4">
    <source>
        <dbReference type="ARBA" id="ARBA00012483"/>
    </source>
</evidence>
<evidence type="ECO:0000313" key="15">
    <source>
        <dbReference type="Proteomes" id="UP000789342"/>
    </source>
</evidence>
<dbReference type="GO" id="GO:0006511">
    <property type="term" value="P:ubiquitin-dependent protein catabolic process"/>
    <property type="evidence" value="ECO:0007669"/>
    <property type="project" value="InterPro"/>
</dbReference>